<dbReference type="GeneID" id="94286633"/>
<comment type="caution">
    <text evidence="3">The sequence shown here is derived from an EMBL/GenBank/DDBJ whole genome shotgun (WGS) entry which is preliminary data.</text>
</comment>
<feature type="compositionally biased region" description="Low complexity" evidence="1">
    <location>
        <begin position="127"/>
        <end position="160"/>
    </location>
</feature>
<evidence type="ECO:0000259" key="2">
    <source>
        <dbReference type="Pfam" id="PF26536"/>
    </source>
</evidence>
<dbReference type="RefSeq" id="XP_067752713.1">
    <property type="nucleotide sequence ID" value="XM_067896556.1"/>
</dbReference>
<organism evidence="3 4">
    <name type="scientific">Porcisia hertigi</name>
    <dbReference type="NCBI Taxonomy" id="2761500"/>
    <lineage>
        <taxon>Eukaryota</taxon>
        <taxon>Discoba</taxon>
        <taxon>Euglenozoa</taxon>
        <taxon>Kinetoplastea</taxon>
        <taxon>Metakinetoplastina</taxon>
        <taxon>Trypanosomatida</taxon>
        <taxon>Trypanosomatidae</taxon>
        <taxon>Leishmaniinae</taxon>
        <taxon>Porcisia</taxon>
    </lineage>
</organism>
<sequence length="2219" mass="239117">MPLCFCAVVRCRHVSVIARRTAPPKSSTPPPLETRRLPLRCGCSHAYRSAATLSFRRVLIRQMTVSRLVYLPTVALGVVNLQRRFQWSLSSQPPLHIPSAAAARDEGNTDDWSSVEVEVLMPEPKVTSSSKSSSTSTAEAAADAGHASPASQTNSSTAATSVETIDTIDSYAKAKVSNFVRRLLQPSTTAGAAGTTSSSALGLEVRQVQGCGKGAQYHARWRLPLPAEFGERYGEGFAPTAKEAEAVAAMHAERVIDTLGFQLFQLSSKQRKHAEAARAAGRWAPMPAVTATPASSSDATITAAEVVPPPDTPSPPPLQLLELSAQQRQEKDLRINGAKFVPVQRSGFTPLAFTLASPHHLDSSSHARIERFFRVHRTSLKANLRLVLLKGEGHDAIKASNDGHGVKMHQHSTKPGDLFLAQLLLPLPARFGKRVAMGKAPIRKEAVLLACMHAELIIDAVGFALYPDNRENQAAHAAECAKMHRWCAQPGDCAYRYATPSPPPMELVEELHQSRVSPATVVFSEASGGVENAFPHSGVLDSAAGTHGAGRGSSSSFPSSRIAEACTRTASPSVESILLQHQQAMQAVSIFTDEPSLRDYESARVLLERYVEQFMQPPAPQTTSTTHAPNAASRDSFLMELMFVEELGQRDRRVFRATITVPLCVSRTEATAVVAAEAAADAVPHFDTASPLPYTQSFVAIGVSYTNHLAEVAAAVHALRTLAALNRLCLVRGSVSMVQALESFAMRAQIPLYDAAKPLLYPSQLPPGSLPAPVRVMEGFVGRIAASGLNLRSRRYLPKDVDTEEARGRFATRVPLLSEETGRAVTTLNREDDLLRELRASQERLPRMQWDTSPDAEGRIIVSPDQDVQKSRMYNHTLSSVRQPDSMATTRLRDYLERHGKSPEMALSVVRVCGKPESAEEGALYVAKVLLPVTLRRGPKAKRRQFSGLEGQSGALSSSAPHLAEPPQPEQPPTVGYVAQGEGPTRDDAVLLCAAHAEVLLDAAGEPFYDHSLLQRKHADTARALGRWAPLVRGAALPPESLRRIPPPLRKVARGSVVWARVQEQQCASACNAVTGESAGYGAVTSPVGLKSGECASATVHPSAAGVDDEVLCDIAALQFVYHTDIGQGVLRRVAGYFSSQGSDIYRTVRQYTVRHPELGTIHRAIVEMPLPASYGRRYAVGCGSAKRQALFLCCKHALLILDALRIPVFNQPGKQKRYARAAAVQGRDAPFSNQVPGRSDTPSPPGLYYLTTCAAAKKKPPEIPKLPRCSDRRIPAFWGAFVRDCASYVTRHRETRVKEAVSAPEGPRVPCSNLVAEDTAAEMARDIPSDKFTRRQLLDLCRIAGLPDSTNEVPWESVALSPTERRFFTFQGLSGTPYTMRGVSDTVPAESRYRAFGHGVQLLLLVVRPNSVTTPTPRRTWWDGPRRTLCIHDCMRDQITPHGCLWVLRMWAAMHYPPLRVRTFIQKVEMPTEEPGIVHVHPHGEAVSPTPQPTPGSSPPWTSCPSATYQGVASIAESREGLEKVLFHASCETAGPAATTGATASVHGALRQLLREVQRAPTMQRLYRFLSQQPQLHIPSLRLLTDPEDVVHHLHAQVCDSHAGARMAQPAATLQAGNSAALLAFLAGDRQPSAPSPPTWCVEVLQKWVVAFSGPQALLPAAQSGETDSGCLQHRRLPSTLESTFVRYGLVCSAPSATKALLTRGVSSGQDLPAAPTPLAGALAILCQCLPEIPGLLSDEEYGKSTAGTQLVSHTTKWAERGRELPLQLAHLILMGLLLGCTPWAVRAVAMVACAEDTLEWYDQQSLRSAVAANNDGYAEVPQPPASRLAPYHSVDVTDAVLVSLDATAPPLPDAVLRFASKVEQRLEAVWMEVSVAAAAGKASPLPWLQSPETWGACLGVAGANKSSVPGTGALTLTERRTLRPLLQCAVATSAALHAVWVRATYVERGGEVDELDGGDNDGSFDERGAVAKCLIFQHRQSARYAAVRVGTGDTNDGKAVASARDFLAMATCFATFGCVVYPTEGLVASTLEQEQASVLLSPSREPGVSNGIDQARDDDAEDATDVANDDEEAEKDGVKLVDIDDEDGLDVGQFVRVLGTCVSPLAAVLVPVTPTRSASLQSHRATSIASDDMPSSGALRAVGENLPMLMLAFQETVPLLVHRHSSVEELTRLSAHLRSRVETTTPFSPQERCAISHLFTLAVRSAADGHIRSADAV</sequence>
<feature type="compositionally biased region" description="Acidic residues" evidence="1">
    <location>
        <begin position="2058"/>
        <end position="2076"/>
    </location>
</feature>
<dbReference type="EMBL" id="JAFJZO010000036">
    <property type="protein sequence ID" value="KAG5490385.1"/>
    <property type="molecule type" value="Genomic_DNA"/>
</dbReference>
<feature type="region of interest" description="Disordered" evidence="1">
    <location>
        <begin position="2041"/>
        <end position="2076"/>
    </location>
</feature>
<evidence type="ECO:0000256" key="1">
    <source>
        <dbReference type="SAM" id="MobiDB-lite"/>
    </source>
</evidence>
<gene>
    <name evidence="3" type="ORF">JKF63_00505</name>
</gene>
<feature type="domain" description="REH2 DRSM" evidence="2">
    <location>
        <begin position="163"/>
        <end position="297"/>
    </location>
</feature>
<evidence type="ECO:0000313" key="3">
    <source>
        <dbReference type="EMBL" id="KAG5490385.1"/>
    </source>
</evidence>
<feature type="region of interest" description="Disordered" evidence="1">
    <location>
        <begin position="123"/>
        <end position="160"/>
    </location>
</feature>
<feature type="domain" description="REH2 DRSM" evidence="2">
    <location>
        <begin position="880"/>
        <end position="1038"/>
    </location>
</feature>
<dbReference type="OrthoDB" id="273195at2759"/>
<proteinExistence type="predicted"/>
<dbReference type="PANTHER" id="PTHR42260">
    <property type="entry name" value="DRBM DOMAIN-CONTAINING PROTEIN-RELATED"/>
    <property type="match status" value="1"/>
</dbReference>
<evidence type="ECO:0000313" key="4">
    <source>
        <dbReference type="Proteomes" id="UP000674318"/>
    </source>
</evidence>
<accession>A0A836L144</accession>
<dbReference type="InterPro" id="IPR058737">
    <property type="entry name" value="DSRM_REH2"/>
</dbReference>
<dbReference type="Proteomes" id="UP000674318">
    <property type="component" value="Unassembled WGS sequence"/>
</dbReference>
<dbReference type="PANTHER" id="PTHR42260:SF1">
    <property type="entry name" value="DRBM DOMAIN-CONTAINING PROTEIN"/>
    <property type="match status" value="1"/>
</dbReference>
<reference evidence="3 4" key="1">
    <citation type="submission" date="2021-02" db="EMBL/GenBank/DDBJ databases">
        <title>Porcisia hertigi Genome sequencing and assembly.</title>
        <authorList>
            <person name="Almutairi H."/>
            <person name="Gatherer D."/>
        </authorList>
    </citation>
    <scope>NUCLEOTIDE SEQUENCE [LARGE SCALE GENOMIC DNA]</scope>
    <source>
        <strain evidence="3 4">C119</strain>
    </source>
</reference>
<dbReference type="KEGG" id="phet:94286633"/>
<feature type="region of interest" description="Disordered" evidence="1">
    <location>
        <begin position="941"/>
        <end position="981"/>
    </location>
</feature>
<protein>
    <recommendedName>
        <fullName evidence="2">REH2 DRSM domain-containing protein</fullName>
    </recommendedName>
</protein>
<feature type="domain" description="REH2 DRSM" evidence="2">
    <location>
        <begin position="357"/>
        <end position="502"/>
    </location>
</feature>
<dbReference type="Pfam" id="PF26536">
    <property type="entry name" value="DSRM_REH2"/>
    <property type="match status" value="4"/>
</dbReference>
<feature type="domain" description="REH2 DRSM" evidence="2">
    <location>
        <begin position="1132"/>
        <end position="1245"/>
    </location>
</feature>
<keyword evidence="4" id="KW-1185">Reference proteome</keyword>
<name>A0A836L144_9TRYP</name>